<dbReference type="PANTHER" id="PTHR42700:SF1">
    <property type="entry name" value="SULFATE ADENYLYLTRANSFERASE"/>
    <property type="match status" value="1"/>
</dbReference>
<dbReference type="InterPro" id="IPR002891">
    <property type="entry name" value="APS"/>
</dbReference>
<sequence length="172" mass="19516">MPFIQFTGLSGAGKSTLANQVKKALTQKGHQVEVIDGDVFRQTLCKDLGFSKEDRHENIRRLSFVASLLSNHGIIVIVAAINPYDKVREEMREKYQAKTVWINCELETLQERDTKGLYRRAALPEGHPEKLHNLTGIGDTYEIPPNPDLIIHSHLENIEESSQKLINFILNL</sequence>
<evidence type="ECO:0000256" key="4">
    <source>
        <dbReference type="ARBA" id="ARBA00022741"/>
    </source>
</evidence>
<dbReference type="InterPro" id="IPR050512">
    <property type="entry name" value="Sulf_AdTrans/APS_kinase"/>
</dbReference>
<organism evidence="8 9">
    <name type="scientific">Pseudarcicella hirudinis</name>
    <dbReference type="NCBI Taxonomy" id="1079859"/>
    <lineage>
        <taxon>Bacteria</taxon>
        <taxon>Pseudomonadati</taxon>
        <taxon>Bacteroidota</taxon>
        <taxon>Cytophagia</taxon>
        <taxon>Cytophagales</taxon>
        <taxon>Flectobacillaceae</taxon>
        <taxon>Pseudarcicella</taxon>
    </lineage>
</organism>
<dbReference type="AlphaFoldDB" id="A0A1I5T2V8"/>
<dbReference type="GO" id="GO:0070814">
    <property type="term" value="P:hydrogen sulfide biosynthetic process"/>
    <property type="evidence" value="ECO:0007669"/>
    <property type="project" value="UniProtKB-UniPathway"/>
</dbReference>
<dbReference type="OrthoDB" id="9804504at2"/>
<evidence type="ECO:0000259" key="7">
    <source>
        <dbReference type="Pfam" id="PF01583"/>
    </source>
</evidence>
<evidence type="ECO:0000256" key="6">
    <source>
        <dbReference type="RuleBase" id="RU004347"/>
    </source>
</evidence>
<proteinExistence type="inferred from homology"/>
<dbReference type="STRING" id="1079859.SAMN04515674_105346"/>
<gene>
    <name evidence="8" type="ORF">SAMN04515674_105346</name>
</gene>
<keyword evidence="3 6" id="KW-0808">Transferase</keyword>
<keyword evidence="6 8" id="KW-0418">Kinase</keyword>
<evidence type="ECO:0000256" key="5">
    <source>
        <dbReference type="ARBA" id="ARBA00022840"/>
    </source>
</evidence>
<evidence type="ECO:0000256" key="3">
    <source>
        <dbReference type="ARBA" id="ARBA00022679"/>
    </source>
</evidence>
<evidence type="ECO:0000313" key="9">
    <source>
        <dbReference type="Proteomes" id="UP000199306"/>
    </source>
</evidence>
<dbReference type="InterPro" id="IPR059117">
    <property type="entry name" value="APS_kinase_dom"/>
</dbReference>
<dbReference type="EC" id="2.7.1.25" evidence="2 6"/>
<dbReference type="InterPro" id="IPR027417">
    <property type="entry name" value="P-loop_NTPase"/>
</dbReference>
<evidence type="ECO:0000256" key="2">
    <source>
        <dbReference type="ARBA" id="ARBA00012121"/>
    </source>
</evidence>
<dbReference type="GO" id="GO:0010134">
    <property type="term" value="P:sulfate assimilation via adenylyl sulfate reduction"/>
    <property type="evidence" value="ECO:0007669"/>
    <property type="project" value="TreeGrafter"/>
</dbReference>
<dbReference type="GO" id="GO:0004781">
    <property type="term" value="F:sulfate adenylyltransferase (ATP) activity"/>
    <property type="evidence" value="ECO:0007669"/>
    <property type="project" value="TreeGrafter"/>
</dbReference>
<comment type="pathway">
    <text evidence="6">Sulfur metabolism; hydrogen sulfide biosynthesis; sulfite from sulfate: step 2/3.</text>
</comment>
<dbReference type="Proteomes" id="UP000199306">
    <property type="component" value="Unassembled WGS sequence"/>
</dbReference>
<dbReference type="GO" id="GO:0005524">
    <property type="term" value="F:ATP binding"/>
    <property type="evidence" value="ECO:0007669"/>
    <property type="project" value="UniProtKB-KW"/>
</dbReference>
<dbReference type="GO" id="GO:0005737">
    <property type="term" value="C:cytoplasm"/>
    <property type="evidence" value="ECO:0007669"/>
    <property type="project" value="TreeGrafter"/>
</dbReference>
<name>A0A1I5T2V8_9BACT</name>
<protein>
    <recommendedName>
        <fullName evidence="2 6">Adenylyl-sulfate kinase</fullName>
        <ecNumber evidence="2 6">2.7.1.25</ecNumber>
    </recommendedName>
</protein>
<evidence type="ECO:0000313" key="8">
    <source>
        <dbReference type="EMBL" id="SFP77370.1"/>
    </source>
</evidence>
<dbReference type="GO" id="GO:0019379">
    <property type="term" value="P:sulfate assimilation, phosphoadenylyl sulfate reduction by phosphoadenylyl-sulfate reductase (thioredoxin)"/>
    <property type="evidence" value="ECO:0007669"/>
    <property type="project" value="TreeGrafter"/>
</dbReference>
<dbReference type="GO" id="GO:0004020">
    <property type="term" value="F:adenylylsulfate kinase activity"/>
    <property type="evidence" value="ECO:0007669"/>
    <property type="project" value="UniProtKB-EC"/>
</dbReference>
<keyword evidence="9" id="KW-1185">Reference proteome</keyword>
<feature type="domain" description="APS kinase" evidence="7">
    <location>
        <begin position="4"/>
        <end position="151"/>
    </location>
</feature>
<dbReference type="RefSeq" id="WP_092016983.1">
    <property type="nucleotide sequence ID" value="NZ_FOXH01000005.1"/>
</dbReference>
<keyword evidence="4 6" id="KW-0547">Nucleotide-binding</keyword>
<dbReference type="CDD" id="cd02027">
    <property type="entry name" value="APSK"/>
    <property type="match status" value="1"/>
</dbReference>
<dbReference type="UniPathway" id="UPA00140">
    <property type="reaction ID" value="UER00205"/>
</dbReference>
<reference evidence="8 9" key="1">
    <citation type="submission" date="2016-10" db="EMBL/GenBank/DDBJ databases">
        <authorList>
            <person name="de Groot N.N."/>
        </authorList>
    </citation>
    <scope>NUCLEOTIDE SEQUENCE [LARGE SCALE GENOMIC DNA]</scope>
    <source>
        <strain evidence="9">E92,LMG 26720,CCM 7988</strain>
    </source>
</reference>
<dbReference type="PANTHER" id="PTHR42700">
    <property type="entry name" value="SULFATE ADENYLYLTRANSFERASE"/>
    <property type="match status" value="1"/>
</dbReference>
<dbReference type="Pfam" id="PF01583">
    <property type="entry name" value="APS_kinase"/>
    <property type="match status" value="1"/>
</dbReference>
<comment type="function">
    <text evidence="6">Catalyzes the synthesis of activated sulfate.</text>
</comment>
<dbReference type="EMBL" id="FOXH01000005">
    <property type="protein sequence ID" value="SFP77370.1"/>
    <property type="molecule type" value="Genomic_DNA"/>
</dbReference>
<comment type="catalytic activity">
    <reaction evidence="1 6">
        <text>adenosine 5'-phosphosulfate + ATP = 3'-phosphoadenylyl sulfate + ADP + H(+)</text>
        <dbReference type="Rhea" id="RHEA:24152"/>
        <dbReference type="ChEBI" id="CHEBI:15378"/>
        <dbReference type="ChEBI" id="CHEBI:30616"/>
        <dbReference type="ChEBI" id="CHEBI:58243"/>
        <dbReference type="ChEBI" id="CHEBI:58339"/>
        <dbReference type="ChEBI" id="CHEBI:456216"/>
        <dbReference type="EC" id="2.7.1.25"/>
    </reaction>
</comment>
<accession>A0A1I5T2V8</accession>
<dbReference type="NCBIfam" id="TIGR00455">
    <property type="entry name" value="apsK"/>
    <property type="match status" value="1"/>
</dbReference>
<keyword evidence="5 6" id="KW-0067">ATP-binding</keyword>
<dbReference type="Gene3D" id="3.40.50.300">
    <property type="entry name" value="P-loop containing nucleotide triphosphate hydrolases"/>
    <property type="match status" value="1"/>
</dbReference>
<dbReference type="SUPFAM" id="SSF52540">
    <property type="entry name" value="P-loop containing nucleoside triphosphate hydrolases"/>
    <property type="match status" value="1"/>
</dbReference>
<evidence type="ECO:0000256" key="1">
    <source>
        <dbReference type="ARBA" id="ARBA00001823"/>
    </source>
</evidence>
<comment type="similarity">
    <text evidence="6">Belongs to the APS kinase family.</text>
</comment>